<dbReference type="Pfam" id="PF01699">
    <property type="entry name" value="Na_Ca_ex"/>
    <property type="match status" value="2"/>
</dbReference>
<name>A0AAJ4R8A5_9EURY</name>
<feature type="transmembrane region" description="Helical" evidence="5">
    <location>
        <begin position="76"/>
        <end position="96"/>
    </location>
</feature>
<keyword evidence="8" id="KW-1185">Reference proteome</keyword>
<dbReference type="GO" id="GO:0006874">
    <property type="term" value="P:intracellular calcium ion homeostasis"/>
    <property type="evidence" value="ECO:0007669"/>
    <property type="project" value="TreeGrafter"/>
</dbReference>
<dbReference type="GO" id="GO:0008273">
    <property type="term" value="F:calcium, potassium:sodium antiporter activity"/>
    <property type="evidence" value="ECO:0007669"/>
    <property type="project" value="TreeGrafter"/>
</dbReference>
<feature type="transmembrane region" description="Helical" evidence="5">
    <location>
        <begin position="242"/>
        <end position="266"/>
    </location>
</feature>
<dbReference type="Gene3D" id="1.20.1420.30">
    <property type="entry name" value="NCX, central ion-binding region"/>
    <property type="match status" value="1"/>
</dbReference>
<proteinExistence type="predicted"/>
<keyword evidence="4 5" id="KW-0472">Membrane</keyword>
<evidence type="ECO:0000313" key="7">
    <source>
        <dbReference type="EMBL" id="RNJ26521.1"/>
    </source>
</evidence>
<evidence type="ECO:0000313" key="8">
    <source>
        <dbReference type="Proteomes" id="UP000270581"/>
    </source>
</evidence>
<dbReference type="PANTHER" id="PTHR10846">
    <property type="entry name" value="SODIUM/POTASSIUM/CALCIUM EXCHANGER"/>
    <property type="match status" value="1"/>
</dbReference>
<keyword evidence="3 5" id="KW-1133">Transmembrane helix</keyword>
<dbReference type="PANTHER" id="PTHR10846:SF8">
    <property type="entry name" value="INNER MEMBRANE PROTEIN YRBG"/>
    <property type="match status" value="1"/>
</dbReference>
<evidence type="ECO:0000256" key="4">
    <source>
        <dbReference type="ARBA" id="ARBA00023136"/>
    </source>
</evidence>
<accession>A0AAJ4R8A5</accession>
<feature type="domain" description="Sodium/calcium exchanger membrane region" evidence="6">
    <location>
        <begin position="179"/>
        <end position="307"/>
    </location>
</feature>
<dbReference type="InterPro" id="IPR044880">
    <property type="entry name" value="NCX_ion-bd_dom_sf"/>
</dbReference>
<dbReference type="Proteomes" id="UP000270581">
    <property type="component" value="Unassembled WGS sequence"/>
</dbReference>
<evidence type="ECO:0000256" key="3">
    <source>
        <dbReference type="ARBA" id="ARBA00022989"/>
    </source>
</evidence>
<dbReference type="InterPro" id="IPR004837">
    <property type="entry name" value="NaCa_Exmemb"/>
</dbReference>
<feature type="domain" description="Sodium/calcium exchanger membrane region" evidence="6">
    <location>
        <begin position="7"/>
        <end position="145"/>
    </location>
</feature>
<dbReference type="GO" id="GO:0005886">
    <property type="term" value="C:plasma membrane"/>
    <property type="evidence" value="ECO:0007669"/>
    <property type="project" value="TreeGrafter"/>
</dbReference>
<feature type="transmembrane region" description="Helical" evidence="5">
    <location>
        <begin position="108"/>
        <end position="126"/>
    </location>
</feature>
<protein>
    <submittedName>
        <fullName evidence="7">Calcium/sodium antiporter</fullName>
    </submittedName>
</protein>
<dbReference type="InterPro" id="IPR004481">
    <property type="entry name" value="K/Na/Ca-exchanger"/>
</dbReference>
<organism evidence="7 8">
    <name type="scientific">Halosegnis longus</name>
    <dbReference type="NCBI Taxonomy" id="2216012"/>
    <lineage>
        <taxon>Archaea</taxon>
        <taxon>Methanobacteriati</taxon>
        <taxon>Methanobacteriota</taxon>
        <taxon>Stenosarchaea group</taxon>
        <taxon>Halobacteria</taxon>
        <taxon>Halobacteriales</taxon>
        <taxon>Natronomonadaceae</taxon>
        <taxon>Halosegnis</taxon>
    </lineage>
</organism>
<feature type="transmembrane region" description="Helical" evidence="5">
    <location>
        <begin position="272"/>
        <end position="293"/>
    </location>
</feature>
<sequence length="319" mass="32114">MTLATDLFLLLVGAGALWYGAERFVEGAVGLARRANVPELVVGVVVVGIGTSMPEVVASAGAALGGRTDLAVGNAVGSNLVNLGVVLGAVAFVTPLRARRPLRRRDAPAMLVATLAVLVALLDLRLTQMEGVLLLAGLAAYLGALLFVNREGERERRRNRPQADADATAAGVLPPAGAAVATVGGLALVVVGADVLVEAAVEVALAVGVSEWVVGETVVALGTSSPELAAALAAARAGYPELAAGNVVGSCIFNAFGVVGLVAVLAPSPVTSAATATTLWLVGLTALVTVLLFTGRKLTRAEGVVATAVNLVRWALDIL</sequence>
<dbReference type="RefSeq" id="WP_075936525.1">
    <property type="nucleotide sequence ID" value="NZ_BDJH01000002.1"/>
</dbReference>
<dbReference type="NCBIfam" id="TIGR00367">
    <property type="entry name" value="calcium/sodium antiporter"/>
    <property type="match status" value="1"/>
</dbReference>
<keyword evidence="2 5" id="KW-0812">Transmembrane</keyword>
<comment type="caution">
    <text evidence="7">The sequence shown here is derived from an EMBL/GenBank/DDBJ whole genome shotgun (WGS) entry which is preliminary data.</text>
</comment>
<comment type="subcellular location">
    <subcellularLocation>
        <location evidence="1">Membrane</location>
        <topology evidence="1">Multi-pass membrane protein</topology>
    </subcellularLocation>
</comment>
<evidence type="ECO:0000259" key="6">
    <source>
        <dbReference type="Pfam" id="PF01699"/>
    </source>
</evidence>
<dbReference type="EMBL" id="RJJC01000001">
    <property type="protein sequence ID" value="RNJ26521.1"/>
    <property type="molecule type" value="Genomic_DNA"/>
</dbReference>
<evidence type="ECO:0000256" key="2">
    <source>
        <dbReference type="ARBA" id="ARBA00022692"/>
    </source>
</evidence>
<dbReference type="AlphaFoldDB" id="A0AAJ4R8A5"/>
<evidence type="ECO:0000256" key="5">
    <source>
        <dbReference type="SAM" id="Phobius"/>
    </source>
</evidence>
<feature type="transmembrane region" description="Helical" evidence="5">
    <location>
        <begin position="132"/>
        <end position="148"/>
    </location>
</feature>
<evidence type="ECO:0000256" key="1">
    <source>
        <dbReference type="ARBA" id="ARBA00004141"/>
    </source>
</evidence>
<reference evidence="7 8" key="1">
    <citation type="submission" date="2018-11" db="EMBL/GenBank/DDBJ databases">
        <title>Genome sequences of Natronomonas sp. CBA1133.</title>
        <authorList>
            <person name="Roh S.W."/>
            <person name="Cha I.-T."/>
        </authorList>
    </citation>
    <scope>NUCLEOTIDE SEQUENCE [LARGE SCALE GENOMIC DNA]</scope>
    <source>
        <strain evidence="7 8">CBA1133</strain>
    </source>
</reference>
<gene>
    <name evidence="7" type="ORF">Nmn1133_07440</name>
</gene>
<dbReference type="GO" id="GO:0005262">
    <property type="term" value="F:calcium channel activity"/>
    <property type="evidence" value="ECO:0007669"/>
    <property type="project" value="TreeGrafter"/>
</dbReference>